<sequence>MKTGRNWGDLVVLRSKKIFVFIKDSTRLPLYLFFVVPPQKRMSLQSGLKDKNFLFQRFSESNLLIRICERLVIFLVYALIKKSSRRIAFLRNDLKTTLLFPQRCNFSGIKFISTGKIYNNIYLQKKDRG</sequence>
<gene>
    <name evidence="1" type="ORF">HY04_13650</name>
</gene>
<keyword evidence="2" id="KW-1185">Reference proteome</keyword>
<dbReference type="EMBL" id="JPEP01000002">
    <property type="protein sequence ID" value="KEY19437.1"/>
    <property type="molecule type" value="Genomic_DNA"/>
</dbReference>
<evidence type="ECO:0000313" key="1">
    <source>
        <dbReference type="EMBL" id="KEY19437.1"/>
    </source>
</evidence>
<protein>
    <submittedName>
        <fullName evidence="1">Uncharacterized protein</fullName>
    </submittedName>
</protein>
<reference evidence="1 2" key="1">
    <citation type="submission" date="2014-07" db="EMBL/GenBank/DDBJ databases">
        <authorList>
            <person name="Pisani N.G."/>
            <person name="Newman J.D."/>
        </authorList>
    </citation>
    <scope>NUCLEOTIDE SEQUENCE [LARGE SCALE GENOMIC DNA]</scope>
    <source>
        <strain evidence="1 2">LMG 24720</strain>
    </source>
</reference>
<dbReference type="Proteomes" id="UP000028349">
    <property type="component" value="Unassembled WGS sequence"/>
</dbReference>
<evidence type="ECO:0000313" key="2">
    <source>
        <dbReference type="Proteomes" id="UP000028349"/>
    </source>
</evidence>
<name>A0ABR4TZQ7_9FLAO</name>
<proteinExistence type="predicted"/>
<accession>A0ABR4TZQ7</accession>
<organism evidence="1 2">
    <name type="scientific">Kaistella antarctica</name>
    <dbReference type="NCBI Taxonomy" id="266748"/>
    <lineage>
        <taxon>Bacteria</taxon>
        <taxon>Pseudomonadati</taxon>
        <taxon>Bacteroidota</taxon>
        <taxon>Flavobacteriia</taxon>
        <taxon>Flavobacteriales</taxon>
        <taxon>Weeksellaceae</taxon>
        <taxon>Chryseobacterium group</taxon>
        <taxon>Kaistella</taxon>
    </lineage>
</organism>
<comment type="caution">
    <text evidence="1">The sequence shown here is derived from an EMBL/GenBank/DDBJ whole genome shotgun (WGS) entry which is preliminary data.</text>
</comment>